<evidence type="ECO:0000256" key="2">
    <source>
        <dbReference type="ARBA" id="ARBA00022690"/>
    </source>
</evidence>
<dbReference type="Proteomes" id="UP000504633">
    <property type="component" value="Unplaced"/>
</dbReference>
<dbReference type="InterPro" id="IPR000215">
    <property type="entry name" value="Serpin_fam"/>
</dbReference>
<protein>
    <submittedName>
        <fullName evidence="6">Leukocyte elastase inhibitor-like</fullName>
    </submittedName>
</protein>
<keyword evidence="5" id="KW-1185">Reference proteome</keyword>
<evidence type="ECO:0000259" key="4">
    <source>
        <dbReference type="Pfam" id="PF00079"/>
    </source>
</evidence>
<dbReference type="GeneID" id="111604543"/>
<proteinExistence type="inferred from homology"/>
<keyword evidence="3" id="KW-0722">Serine protease inhibitor</keyword>
<dbReference type="KEGG" id="dhe:111604543"/>
<evidence type="ECO:0000256" key="1">
    <source>
        <dbReference type="ARBA" id="ARBA00009500"/>
    </source>
</evidence>
<sequence>MLADETTKLILASAIYFRGSWLTPFNIPLTAKKPFYTAQLKDITPTDFKTLELTLPKFKLEFSMVLNEVIRNLDITDIFQSPNFSNLTVFQGALYVNEIVQKAEAAGTQSLYSF</sequence>
<dbReference type="Pfam" id="PF00079">
    <property type="entry name" value="Serpin"/>
    <property type="match status" value="2"/>
</dbReference>
<accession>A0A6J1MH20</accession>
<keyword evidence="2" id="KW-0646">Protease inhibitor</keyword>
<gene>
    <name evidence="6" type="primary">LOC111604543</name>
</gene>
<dbReference type="GO" id="GO:0004867">
    <property type="term" value="F:serine-type endopeptidase inhibitor activity"/>
    <property type="evidence" value="ECO:0007669"/>
    <property type="project" value="UniProtKB-KW"/>
</dbReference>
<evidence type="ECO:0000313" key="5">
    <source>
        <dbReference type="Proteomes" id="UP000504633"/>
    </source>
</evidence>
<dbReference type="RefSeq" id="XP_023178409.2">
    <property type="nucleotide sequence ID" value="XM_023322641.2"/>
</dbReference>
<comment type="similarity">
    <text evidence="1">Belongs to the serpin family.</text>
</comment>
<feature type="domain" description="Serpin" evidence="4">
    <location>
        <begin position="44"/>
        <end position="103"/>
    </location>
</feature>
<dbReference type="Gene3D" id="3.30.497.10">
    <property type="entry name" value="Antithrombin, subunit I, domain 2"/>
    <property type="match status" value="2"/>
</dbReference>
<dbReference type="SUPFAM" id="SSF56574">
    <property type="entry name" value="Serpins"/>
    <property type="match status" value="1"/>
</dbReference>
<dbReference type="InterPro" id="IPR036186">
    <property type="entry name" value="Serpin_sf"/>
</dbReference>
<dbReference type="OrthoDB" id="671595at2759"/>
<dbReference type="InterPro" id="IPR042178">
    <property type="entry name" value="Serpin_sf_1"/>
</dbReference>
<evidence type="ECO:0000256" key="3">
    <source>
        <dbReference type="ARBA" id="ARBA00022900"/>
    </source>
</evidence>
<reference evidence="6" key="1">
    <citation type="submission" date="2025-08" db="UniProtKB">
        <authorList>
            <consortium name="RefSeq"/>
        </authorList>
    </citation>
    <scope>IDENTIFICATION</scope>
    <source>
        <strain evidence="6">15085-1641.00</strain>
        <tissue evidence="6">Whole body</tissue>
    </source>
</reference>
<feature type="domain" description="Serpin" evidence="4">
    <location>
        <begin position="4"/>
        <end position="39"/>
    </location>
</feature>
<dbReference type="PANTHER" id="PTHR11461:SF211">
    <property type="entry name" value="GH10112P-RELATED"/>
    <property type="match status" value="1"/>
</dbReference>
<dbReference type="AlphaFoldDB" id="A0A6J1MH20"/>
<organism evidence="5 6">
    <name type="scientific">Drosophila hydei</name>
    <name type="common">Fruit fly</name>
    <dbReference type="NCBI Taxonomy" id="7224"/>
    <lineage>
        <taxon>Eukaryota</taxon>
        <taxon>Metazoa</taxon>
        <taxon>Ecdysozoa</taxon>
        <taxon>Arthropoda</taxon>
        <taxon>Hexapoda</taxon>
        <taxon>Insecta</taxon>
        <taxon>Pterygota</taxon>
        <taxon>Neoptera</taxon>
        <taxon>Endopterygota</taxon>
        <taxon>Diptera</taxon>
        <taxon>Brachycera</taxon>
        <taxon>Muscomorpha</taxon>
        <taxon>Ephydroidea</taxon>
        <taxon>Drosophilidae</taxon>
        <taxon>Drosophila</taxon>
    </lineage>
</organism>
<dbReference type="GO" id="GO:0005615">
    <property type="term" value="C:extracellular space"/>
    <property type="evidence" value="ECO:0007669"/>
    <property type="project" value="InterPro"/>
</dbReference>
<dbReference type="PANTHER" id="PTHR11461">
    <property type="entry name" value="SERINE PROTEASE INHIBITOR, SERPIN"/>
    <property type="match status" value="1"/>
</dbReference>
<name>A0A6J1MH20_DROHY</name>
<evidence type="ECO:0000313" key="6">
    <source>
        <dbReference type="RefSeq" id="XP_023178409.2"/>
    </source>
</evidence>
<dbReference type="InterPro" id="IPR023796">
    <property type="entry name" value="Serpin_dom"/>
</dbReference>